<geneLocation type="plasmid" evidence="2">
    <name>pb18-1</name>
</geneLocation>
<accession>A0A6C0Y6N8</accession>
<gene>
    <name evidence="1" type="ORF">FSC09_15335</name>
</gene>
<name>A0A6C0Y6N8_9GAMM</name>
<sequence>MVQYTKGFNSEQTRDIKVSVRINSTIKKWLDRQTERENISISSYIYEIINFCQSEYDPDDIYDLRVELPHIQQIKQSFNKYMNLYNVKGSLFEEKICIYLDPEKMAEIKVGCSIYHQEMSEIIRLFVHFFFIADNYFKTNFDIANDLHDGLALNTIRMRYFMYDLISPEFC</sequence>
<evidence type="ECO:0000313" key="1">
    <source>
        <dbReference type="EMBL" id="QIC71763.1"/>
    </source>
</evidence>
<proteinExistence type="predicted"/>
<dbReference type="RefSeq" id="WP_163146423.1">
    <property type="nucleotide sequence ID" value="NZ_CP044456.1"/>
</dbReference>
<dbReference type="Proteomes" id="UP000503440">
    <property type="component" value="Plasmid pB18-1"/>
</dbReference>
<reference evidence="1 2" key="1">
    <citation type="submission" date="2019-09" db="EMBL/GenBank/DDBJ databases">
        <title>Non-baumannii Acinetobacter spp. carrying blaNDM-1 isolated in China.</title>
        <authorList>
            <person name="Cui C."/>
            <person name="Chen C."/>
            <person name="Sun J."/>
            <person name="Liu Y."/>
        </authorList>
    </citation>
    <scope>NUCLEOTIDE SEQUENCE [LARGE SCALE GENOMIC DNA]</scope>
    <source>
        <strain evidence="1 2">B18</strain>
        <plasmid evidence="2">pb18-1</plasmid>
    </source>
</reference>
<organism evidence="1 2">
    <name type="scientific">Acinetobacter indicus</name>
    <dbReference type="NCBI Taxonomy" id="756892"/>
    <lineage>
        <taxon>Bacteria</taxon>
        <taxon>Pseudomonadati</taxon>
        <taxon>Pseudomonadota</taxon>
        <taxon>Gammaproteobacteria</taxon>
        <taxon>Moraxellales</taxon>
        <taxon>Moraxellaceae</taxon>
        <taxon>Acinetobacter</taxon>
    </lineage>
</organism>
<protein>
    <submittedName>
        <fullName evidence="1">Uncharacterized protein</fullName>
    </submittedName>
</protein>
<evidence type="ECO:0000313" key="2">
    <source>
        <dbReference type="Proteomes" id="UP000503440"/>
    </source>
</evidence>
<keyword evidence="1" id="KW-0614">Plasmid</keyword>
<dbReference type="AlphaFoldDB" id="A0A6C0Y6N8"/>
<dbReference type="EMBL" id="CP044456">
    <property type="protein sequence ID" value="QIC71763.1"/>
    <property type="molecule type" value="Genomic_DNA"/>
</dbReference>